<proteinExistence type="predicted"/>
<dbReference type="AlphaFoldDB" id="A0A1H3T7W5"/>
<feature type="transmembrane region" description="Helical" evidence="1">
    <location>
        <begin position="12"/>
        <end position="29"/>
    </location>
</feature>
<name>A0A1H3T7W5_9BACI</name>
<dbReference type="Proteomes" id="UP000198935">
    <property type="component" value="Unassembled WGS sequence"/>
</dbReference>
<keyword evidence="1" id="KW-0472">Membrane</keyword>
<sequence>MKKPKSDLKKWFPLLFFFSVFSFMLFFRHEIVFTKGDARSIESVTYSDEWLAAANIPEDLKVRTAAVDGPLRSRIIHRMMEEEKLTVVYVPSVYFAKLMAWEAESESIFDGKTMPTWAEKAALLVREKYHADLLQWKFFDPEQAAPVYPENKGAADFLKSAVGAVYRTGRSSRQPAGAEGAVSEERIVTHSVGKYQQRDEQRSWKSWKVDFDDLPASGTHFKADAERFLNHVSLDIPEREWKGEADAEQLSAVPKRNGDRRFLTHVANDLPDSGANGEGAGERFPIVQAGSIDRHLPTDQTEEEAPPIYLEAARSIRAMEPDVVLFDLSLLVEHFEAEHLTYRDVVLVTREFLQTLYRSHDRFYTVLLIENDVYERLGYMEHSENLDEYMENLADQMDYTAVKYIGDFYQEEKINRIDNVYQSIRAGKIAGAF</sequence>
<dbReference type="STRING" id="1503961.SAMN05421736_113108"/>
<reference evidence="3" key="1">
    <citation type="submission" date="2016-10" db="EMBL/GenBank/DDBJ databases">
        <authorList>
            <person name="Varghese N."/>
            <person name="Submissions S."/>
        </authorList>
    </citation>
    <scope>NUCLEOTIDE SEQUENCE [LARGE SCALE GENOMIC DNA]</scope>
    <source>
        <strain evidence="3">SP</strain>
    </source>
</reference>
<accession>A0A1H3T7W5</accession>
<evidence type="ECO:0000313" key="3">
    <source>
        <dbReference type="Proteomes" id="UP000198935"/>
    </source>
</evidence>
<dbReference type="EMBL" id="FNPI01000013">
    <property type="protein sequence ID" value="SDZ46433.1"/>
    <property type="molecule type" value="Genomic_DNA"/>
</dbReference>
<keyword evidence="1" id="KW-0812">Transmembrane</keyword>
<organism evidence="2 3">
    <name type="scientific">Evansella caseinilytica</name>
    <dbReference type="NCBI Taxonomy" id="1503961"/>
    <lineage>
        <taxon>Bacteria</taxon>
        <taxon>Bacillati</taxon>
        <taxon>Bacillota</taxon>
        <taxon>Bacilli</taxon>
        <taxon>Bacillales</taxon>
        <taxon>Bacillaceae</taxon>
        <taxon>Evansella</taxon>
    </lineage>
</organism>
<keyword evidence="1" id="KW-1133">Transmembrane helix</keyword>
<evidence type="ECO:0000313" key="2">
    <source>
        <dbReference type="EMBL" id="SDZ46433.1"/>
    </source>
</evidence>
<dbReference type="OrthoDB" id="2988459at2"/>
<gene>
    <name evidence="2" type="ORF">SAMN05421736_113108</name>
</gene>
<evidence type="ECO:0000256" key="1">
    <source>
        <dbReference type="SAM" id="Phobius"/>
    </source>
</evidence>
<keyword evidence="3" id="KW-1185">Reference proteome</keyword>
<protein>
    <submittedName>
        <fullName evidence="2">Uncharacterized protein</fullName>
    </submittedName>
</protein>